<proteinExistence type="predicted"/>
<dbReference type="RefSeq" id="WP_194893276.1">
    <property type="nucleotide sequence ID" value="NZ_JAAFYZ010000020.1"/>
</dbReference>
<evidence type="ECO:0000313" key="2">
    <source>
        <dbReference type="EMBL" id="MBS2546933.1"/>
    </source>
</evidence>
<organism evidence="2 3">
    <name type="scientific">Catenulispora pinistramenti</name>
    <dbReference type="NCBI Taxonomy" id="2705254"/>
    <lineage>
        <taxon>Bacteria</taxon>
        <taxon>Bacillati</taxon>
        <taxon>Actinomycetota</taxon>
        <taxon>Actinomycetes</taxon>
        <taxon>Catenulisporales</taxon>
        <taxon>Catenulisporaceae</taxon>
        <taxon>Catenulispora</taxon>
    </lineage>
</organism>
<evidence type="ECO:0000313" key="3">
    <source>
        <dbReference type="Proteomes" id="UP000730482"/>
    </source>
</evidence>
<dbReference type="EMBL" id="JAAFYZ010000020">
    <property type="protein sequence ID" value="MBS2546933.1"/>
    <property type="molecule type" value="Genomic_DNA"/>
</dbReference>
<dbReference type="Proteomes" id="UP000730482">
    <property type="component" value="Unassembled WGS sequence"/>
</dbReference>
<dbReference type="Pfam" id="PF01610">
    <property type="entry name" value="DDE_Tnp_ISL3"/>
    <property type="match status" value="1"/>
</dbReference>
<dbReference type="InterPro" id="IPR047951">
    <property type="entry name" value="Transpos_ISL3"/>
</dbReference>
<dbReference type="PANTHER" id="PTHR33498">
    <property type="entry name" value="TRANSPOSASE FOR INSERTION SEQUENCE ELEMENT IS1557"/>
    <property type="match status" value="1"/>
</dbReference>
<name>A0ABS5KLK7_9ACTN</name>
<evidence type="ECO:0000259" key="1">
    <source>
        <dbReference type="Pfam" id="PF01610"/>
    </source>
</evidence>
<accession>A0ABS5KLK7</accession>
<comment type="caution">
    <text evidence="2">The sequence shown here is derived from an EMBL/GenBank/DDBJ whole genome shotgun (WGS) entry which is preliminary data.</text>
</comment>
<dbReference type="InterPro" id="IPR002560">
    <property type="entry name" value="Transposase_DDE"/>
</dbReference>
<keyword evidence="3" id="KW-1185">Reference proteome</keyword>
<reference evidence="2 3" key="1">
    <citation type="submission" date="2020-02" db="EMBL/GenBank/DDBJ databases">
        <title>Acidophilic actinobacteria isolated from forest soil.</title>
        <authorList>
            <person name="Golinska P."/>
        </authorList>
    </citation>
    <scope>NUCLEOTIDE SEQUENCE [LARGE SCALE GENOMIC DNA]</scope>
    <source>
        <strain evidence="2 3">NL8</strain>
    </source>
</reference>
<sequence>MLTELEGGKLEAWLADVEASGLPQLKTFANGIRHDRDAVINGLTLEHNSGAVEGVMDRLKVYKQQMYGRADFDLLRKRVLLSS</sequence>
<feature type="domain" description="Transposase IS204/IS1001/IS1096/IS1165 DDE" evidence="1">
    <location>
        <begin position="9"/>
        <end position="79"/>
    </location>
</feature>
<protein>
    <submittedName>
        <fullName evidence="2">Transposase</fullName>
    </submittedName>
</protein>
<dbReference type="PANTHER" id="PTHR33498:SF1">
    <property type="entry name" value="TRANSPOSASE FOR INSERTION SEQUENCE ELEMENT IS1557"/>
    <property type="match status" value="1"/>
</dbReference>
<gene>
    <name evidence="2" type="ORF">KGQ19_08625</name>
</gene>